<protein>
    <submittedName>
        <fullName evidence="3">M56 family metallopeptidase</fullName>
    </submittedName>
</protein>
<dbReference type="EMBL" id="JACOOY010000004">
    <property type="protein sequence ID" value="MBC5664590.1"/>
    <property type="molecule type" value="Genomic_DNA"/>
</dbReference>
<evidence type="ECO:0000313" key="4">
    <source>
        <dbReference type="Proteomes" id="UP000647235"/>
    </source>
</evidence>
<comment type="caution">
    <text evidence="3">The sequence shown here is derived from an EMBL/GenBank/DDBJ whole genome shotgun (WGS) entry which is preliminary data.</text>
</comment>
<keyword evidence="1" id="KW-1133">Transmembrane helix</keyword>
<evidence type="ECO:0000259" key="2">
    <source>
        <dbReference type="Pfam" id="PF05569"/>
    </source>
</evidence>
<evidence type="ECO:0000256" key="1">
    <source>
        <dbReference type="SAM" id="Phobius"/>
    </source>
</evidence>
<gene>
    <name evidence="3" type="ORF">H8S07_04750</name>
</gene>
<sequence>MNFPFTYTLRSEHILPTLIGFLYDTTPFHGWSILDILYRIVFIGAVIQLIRLLISKIRLNNYIKGFEVKDTAEYHHLYELASHYTTDNIRIAVLPDTISPAITGLCTPTLLLPDISFTDTELEYVFKHELMHYKKHDLWITLLVDVVCCIHWWNPLIYLLKKEYTLFMEVSNDQAILQNSSRKEHIQYANLIVSTAKTVHYRQCAHHALSMNFVGKSPSNLRTRIKFITTDFTDEKRKNISRIFQSAFITILLIFSFVFVTELVFPDPEGVMAITSENAYFIHPKHSSNYDLYVDGKYLTTLDHIPEEMTDFQIKEQ</sequence>
<keyword evidence="1" id="KW-0472">Membrane</keyword>
<feature type="domain" description="Peptidase M56" evidence="2">
    <location>
        <begin position="32"/>
        <end position="228"/>
    </location>
</feature>
<reference evidence="3 4" key="1">
    <citation type="submission" date="2020-08" db="EMBL/GenBank/DDBJ databases">
        <title>Genome public.</title>
        <authorList>
            <person name="Liu C."/>
            <person name="Sun Q."/>
        </authorList>
    </citation>
    <scope>NUCLEOTIDE SEQUENCE [LARGE SCALE GENOMIC DNA]</scope>
    <source>
        <strain evidence="3 4">NSJ-36</strain>
    </source>
</reference>
<dbReference type="Pfam" id="PF05569">
    <property type="entry name" value="Peptidase_M56"/>
    <property type="match status" value="1"/>
</dbReference>
<dbReference type="PANTHER" id="PTHR34978:SF3">
    <property type="entry name" value="SLR0241 PROTEIN"/>
    <property type="match status" value="1"/>
</dbReference>
<dbReference type="Proteomes" id="UP000647235">
    <property type="component" value="Unassembled WGS sequence"/>
</dbReference>
<dbReference type="CDD" id="cd07341">
    <property type="entry name" value="M56_BlaR1_MecR1_like"/>
    <property type="match status" value="1"/>
</dbReference>
<dbReference type="PANTHER" id="PTHR34978">
    <property type="entry name" value="POSSIBLE SENSOR-TRANSDUCER PROTEIN BLAR"/>
    <property type="match status" value="1"/>
</dbReference>
<proteinExistence type="predicted"/>
<keyword evidence="1" id="KW-0812">Transmembrane</keyword>
<evidence type="ECO:0000313" key="3">
    <source>
        <dbReference type="EMBL" id="MBC5664590.1"/>
    </source>
</evidence>
<feature type="transmembrane region" description="Helical" evidence="1">
    <location>
        <begin position="36"/>
        <end position="54"/>
    </location>
</feature>
<dbReference type="InterPro" id="IPR008756">
    <property type="entry name" value="Peptidase_M56"/>
</dbReference>
<dbReference type="InterPro" id="IPR052173">
    <property type="entry name" value="Beta-lactam_resp_regulator"/>
</dbReference>
<organism evidence="3 4">
    <name type="scientific">Dorea hominis</name>
    <dbReference type="NCBI Taxonomy" id="2763040"/>
    <lineage>
        <taxon>Bacteria</taxon>
        <taxon>Bacillati</taxon>
        <taxon>Bacillota</taxon>
        <taxon>Clostridia</taxon>
        <taxon>Lachnospirales</taxon>
        <taxon>Lachnospiraceae</taxon>
        <taxon>Dorea</taxon>
    </lineage>
</organism>
<accession>A0ABR7EVM7</accession>
<feature type="transmembrane region" description="Helical" evidence="1">
    <location>
        <begin position="243"/>
        <end position="265"/>
    </location>
</feature>
<name>A0ABR7EVM7_9FIRM</name>
<keyword evidence="4" id="KW-1185">Reference proteome</keyword>